<dbReference type="PANTHER" id="PTHR33353:SF9">
    <property type="entry name" value="ENDOGLUCANASE II"/>
    <property type="match status" value="1"/>
</dbReference>
<comment type="domain">
    <text evidence="15">Has a modular structure: an endo-beta-1,4-glucanase catalytic module at the N-terminus, a linker rich in serines and threonines, and a C-terminal carbohydrate-binding module (CBM).</text>
</comment>
<dbReference type="AlphaFoldDB" id="A0A0D7BSR7"/>
<keyword evidence="10 15" id="KW-1015">Disulfide bond</keyword>
<dbReference type="Gene3D" id="2.70.50.70">
    <property type="match status" value="1"/>
</dbReference>
<dbReference type="OrthoDB" id="3238762at2759"/>
<keyword evidence="3 15" id="KW-0964">Secreted</keyword>
<evidence type="ECO:0000256" key="11">
    <source>
        <dbReference type="ARBA" id="ARBA00023277"/>
    </source>
</evidence>
<evidence type="ECO:0000256" key="9">
    <source>
        <dbReference type="ARBA" id="ARBA00023033"/>
    </source>
</evidence>
<dbReference type="GO" id="GO:0008810">
    <property type="term" value="F:cellulase activity"/>
    <property type="evidence" value="ECO:0007669"/>
    <property type="project" value="UniProtKB-UniRule"/>
</dbReference>
<gene>
    <name evidence="17" type="ORF">CYLTODRAFT_387113</name>
</gene>
<name>A0A0D7BSR7_9AGAR</name>
<dbReference type="InterPro" id="IPR005103">
    <property type="entry name" value="AA9_LPMO"/>
</dbReference>
<comment type="cofactor">
    <cofactor evidence="1">
        <name>Cu(2+)</name>
        <dbReference type="ChEBI" id="CHEBI:29036"/>
    </cofactor>
</comment>
<feature type="domain" description="Auxiliary Activity family 9 catalytic" evidence="16">
    <location>
        <begin position="20"/>
        <end position="224"/>
    </location>
</feature>
<evidence type="ECO:0000256" key="14">
    <source>
        <dbReference type="ARBA" id="ARBA00045077"/>
    </source>
</evidence>
<dbReference type="GO" id="GO:0030248">
    <property type="term" value="F:cellulose binding"/>
    <property type="evidence" value="ECO:0007669"/>
    <property type="project" value="UniProtKB-UniRule"/>
</dbReference>
<comment type="catalytic activity">
    <reaction evidence="14 15">
        <text>[(1-&gt;4)-beta-D-glucosyl]n+m + reduced acceptor + O2 = 4-dehydro-beta-D-glucosyl-[(1-&gt;4)-beta-D-glucosyl]n-1 + [(1-&gt;4)-beta-D-glucosyl]m + acceptor + H2O.</text>
        <dbReference type="EC" id="1.14.99.56"/>
    </reaction>
</comment>
<evidence type="ECO:0000256" key="6">
    <source>
        <dbReference type="ARBA" id="ARBA00023001"/>
    </source>
</evidence>
<dbReference type="EMBL" id="KN880436">
    <property type="protein sequence ID" value="KIY73452.1"/>
    <property type="molecule type" value="Genomic_DNA"/>
</dbReference>
<evidence type="ECO:0000256" key="13">
    <source>
        <dbReference type="ARBA" id="ARBA00044502"/>
    </source>
</evidence>
<dbReference type="GO" id="GO:0030245">
    <property type="term" value="P:cellulose catabolic process"/>
    <property type="evidence" value="ECO:0007669"/>
    <property type="project" value="UniProtKB-UniRule"/>
</dbReference>
<dbReference type="EC" id="1.14.99.56" evidence="15"/>
<evidence type="ECO:0000256" key="1">
    <source>
        <dbReference type="ARBA" id="ARBA00001973"/>
    </source>
</evidence>
<comment type="function">
    <text evidence="15">Lytic polysaccharide monooxygenase (LMPO) that depolymerizes crystalline and amorphous polysaccharides via the oxidation of scissile alpha- or beta-(1-4)-glycosidic bonds, yielding C1 and/or C4 oxidation products. Catalysis by LPMOs requires the reduction of the active-site copper from Cu(II) to Cu(I) by a reducing agent and H(2)O(2) or O(2) as a cosubstrate.</text>
</comment>
<organism evidence="17 18">
    <name type="scientific">Cylindrobasidium torrendii FP15055 ss-10</name>
    <dbReference type="NCBI Taxonomy" id="1314674"/>
    <lineage>
        <taxon>Eukaryota</taxon>
        <taxon>Fungi</taxon>
        <taxon>Dikarya</taxon>
        <taxon>Basidiomycota</taxon>
        <taxon>Agaricomycotina</taxon>
        <taxon>Agaricomycetes</taxon>
        <taxon>Agaricomycetidae</taxon>
        <taxon>Agaricales</taxon>
        <taxon>Marasmiineae</taxon>
        <taxon>Physalacriaceae</taxon>
        <taxon>Cylindrobasidium</taxon>
    </lineage>
</organism>
<dbReference type="CDD" id="cd21175">
    <property type="entry name" value="LPMO_AA9"/>
    <property type="match status" value="1"/>
</dbReference>
<dbReference type="GO" id="GO:0004497">
    <property type="term" value="F:monooxygenase activity"/>
    <property type="evidence" value="ECO:0007669"/>
    <property type="project" value="UniProtKB-KW"/>
</dbReference>
<dbReference type="Proteomes" id="UP000054007">
    <property type="component" value="Unassembled WGS sequence"/>
</dbReference>
<evidence type="ECO:0000256" key="4">
    <source>
        <dbReference type="ARBA" id="ARBA00022723"/>
    </source>
</evidence>
<reference evidence="17 18" key="1">
    <citation type="journal article" date="2015" name="Fungal Genet. Biol.">
        <title>Evolution of novel wood decay mechanisms in Agaricales revealed by the genome sequences of Fistulina hepatica and Cylindrobasidium torrendii.</title>
        <authorList>
            <person name="Floudas D."/>
            <person name="Held B.W."/>
            <person name="Riley R."/>
            <person name="Nagy L.G."/>
            <person name="Koehler G."/>
            <person name="Ransdell A.S."/>
            <person name="Younus H."/>
            <person name="Chow J."/>
            <person name="Chiniquy J."/>
            <person name="Lipzen A."/>
            <person name="Tritt A."/>
            <person name="Sun H."/>
            <person name="Haridas S."/>
            <person name="LaButti K."/>
            <person name="Ohm R.A."/>
            <person name="Kues U."/>
            <person name="Blanchette R.A."/>
            <person name="Grigoriev I.V."/>
            <person name="Minto R.E."/>
            <person name="Hibbett D.S."/>
        </authorList>
    </citation>
    <scope>NUCLEOTIDE SEQUENCE [LARGE SCALE GENOMIC DNA]</scope>
    <source>
        <strain evidence="17 18">FP15055 ss-10</strain>
    </source>
</reference>
<evidence type="ECO:0000313" key="18">
    <source>
        <dbReference type="Proteomes" id="UP000054007"/>
    </source>
</evidence>
<keyword evidence="18" id="KW-1185">Reference proteome</keyword>
<accession>A0A0D7BSR7</accession>
<evidence type="ECO:0000256" key="8">
    <source>
        <dbReference type="ARBA" id="ARBA00023008"/>
    </source>
</evidence>
<evidence type="ECO:0000256" key="5">
    <source>
        <dbReference type="ARBA" id="ARBA00022729"/>
    </source>
</evidence>
<dbReference type="STRING" id="1314674.A0A0D7BSR7"/>
<keyword evidence="12 15" id="KW-0624">Polysaccharide degradation</keyword>
<evidence type="ECO:0000256" key="3">
    <source>
        <dbReference type="ARBA" id="ARBA00022525"/>
    </source>
</evidence>
<keyword evidence="8" id="KW-0186">Copper</keyword>
<comment type="subcellular location">
    <subcellularLocation>
        <location evidence="2 15">Secreted</location>
    </subcellularLocation>
</comment>
<keyword evidence="9 17" id="KW-0503">Monooxygenase</keyword>
<dbReference type="GO" id="GO:0046872">
    <property type="term" value="F:metal ion binding"/>
    <property type="evidence" value="ECO:0007669"/>
    <property type="project" value="UniProtKB-KW"/>
</dbReference>
<evidence type="ECO:0000256" key="7">
    <source>
        <dbReference type="ARBA" id="ARBA00023002"/>
    </source>
</evidence>
<dbReference type="GO" id="GO:0005576">
    <property type="term" value="C:extracellular region"/>
    <property type="evidence" value="ECO:0007669"/>
    <property type="project" value="UniProtKB-SubCell"/>
</dbReference>
<dbReference type="InterPro" id="IPR049892">
    <property type="entry name" value="AA9"/>
</dbReference>
<dbReference type="PANTHER" id="PTHR33353">
    <property type="entry name" value="PUTATIVE (AFU_ORTHOLOGUE AFUA_1G12560)-RELATED"/>
    <property type="match status" value="1"/>
</dbReference>
<evidence type="ECO:0000259" key="16">
    <source>
        <dbReference type="Pfam" id="PF03443"/>
    </source>
</evidence>
<sequence length="269" mass="27612">MYGPIRAAAAASLIASVSGHAIWQDLWIGDVDAGTSCARVPSSNSPVTDVTGSAIACNTGTAKASGICPVEAGSQVTVEMHQQMNDRSCENEAIGGQHYGPVIIYLAKVDDAASAEGTDAAWFKVDSAGLVSNSPDYFANQVLNDNCGHWTFTVPADIAPGDYLLRAETIALHSASGAGGAQFYMTCYQLTVTGGGSASPDTVSFPGAYDASDPGILVDIHQTLSTYVVPGPTPYGTAEWPVATTAYPTTATWDIASAPTSVPTAVPSV</sequence>
<keyword evidence="6 15" id="KW-0136">Cellulose degradation</keyword>
<evidence type="ECO:0000313" key="17">
    <source>
        <dbReference type="EMBL" id="KIY73452.1"/>
    </source>
</evidence>
<evidence type="ECO:0000256" key="2">
    <source>
        <dbReference type="ARBA" id="ARBA00004613"/>
    </source>
</evidence>
<keyword evidence="11 15" id="KW-0119">Carbohydrate metabolism</keyword>
<evidence type="ECO:0000256" key="10">
    <source>
        <dbReference type="ARBA" id="ARBA00023157"/>
    </source>
</evidence>
<protein>
    <recommendedName>
        <fullName evidence="15">AA9 family lytic polysaccharide monooxygenase</fullName>
        <ecNumber evidence="15">1.14.99.56</ecNumber>
    </recommendedName>
    <alternativeName>
        <fullName evidence="15">Endo-beta-1,4-glucanase</fullName>
    </alternativeName>
    <alternativeName>
        <fullName evidence="15">Glycosyl hydrolase 61 family protein</fullName>
    </alternativeName>
</protein>
<keyword evidence="4" id="KW-0479">Metal-binding</keyword>
<evidence type="ECO:0000256" key="12">
    <source>
        <dbReference type="ARBA" id="ARBA00023326"/>
    </source>
</evidence>
<evidence type="ECO:0000256" key="15">
    <source>
        <dbReference type="RuleBase" id="RU368122"/>
    </source>
</evidence>
<dbReference type="Pfam" id="PF03443">
    <property type="entry name" value="AA9"/>
    <property type="match status" value="1"/>
</dbReference>
<keyword evidence="5" id="KW-0732">Signal</keyword>
<proteinExistence type="inferred from homology"/>
<comment type="similarity">
    <text evidence="13">Belongs to the polysaccharide monooxygenase AA9 family.</text>
</comment>
<keyword evidence="7" id="KW-0560">Oxidoreductase</keyword>